<evidence type="ECO:0000313" key="2">
    <source>
        <dbReference type="EMBL" id="KAL3499259.1"/>
    </source>
</evidence>
<reference evidence="2 3" key="1">
    <citation type="submission" date="2024-11" db="EMBL/GenBank/DDBJ databases">
        <title>A near-complete genome assembly of Cinchona calisaya.</title>
        <authorList>
            <person name="Lian D.C."/>
            <person name="Zhao X.W."/>
            <person name="Wei L."/>
        </authorList>
    </citation>
    <scope>NUCLEOTIDE SEQUENCE [LARGE SCALE GENOMIC DNA]</scope>
    <source>
        <tissue evidence="2">Nenye</tissue>
    </source>
</reference>
<gene>
    <name evidence="2" type="ORF">ACH5RR_038352</name>
</gene>
<protein>
    <recommendedName>
        <fullName evidence="1">DUF7722 domain-containing protein</fullName>
    </recommendedName>
</protein>
<keyword evidence="3" id="KW-1185">Reference proteome</keyword>
<organism evidence="2 3">
    <name type="scientific">Cinchona calisaya</name>
    <dbReference type="NCBI Taxonomy" id="153742"/>
    <lineage>
        <taxon>Eukaryota</taxon>
        <taxon>Viridiplantae</taxon>
        <taxon>Streptophyta</taxon>
        <taxon>Embryophyta</taxon>
        <taxon>Tracheophyta</taxon>
        <taxon>Spermatophyta</taxon>
        <taxon>Magnoliopsida</taxon>
        <taxon>eudicotyledons</taxon>
        <taxon>Gunneridae</taxon>
        <taxon>Pentapetalae</taxon>
        <taxon>asterids</taxon>
        <taxon>lamiids</taxon>
        <taxon>Gentianales</taxon>
        <taxon>Rubiaceae</taxon>
        <taxon>Cinchonoideae</taxon>
        <taxon>Cinchoneae</taxon>
        <taxon>Cinchona</taxon>
    </lineage>
</organism>
<dbReference type="InterPro" id="IPR056139">
    <property type="entry name" value="DUF7722"/>
</dbReference>
<name>A0ABD2XV12_9GENT</name>
<comment type="caution">
    <text evidence="2">The sequence shown here is derived from an EMBL/GenBank/DDBJ whole genome shotgun (WGS) entry which is preliminary data.</text>
</comment>
<proteinExistence type="predicted"/>
<accession>A0ABD2XV12</accession>
<dbReference type="PANTHER" id="PTHR33513:SF4">
    <property type="entry name" value="GB|AAF04428.1"/>
    <property type="match status" value="1"/>
</dbReference>
<dbReference type="Pfam" id="PF24847">
    <property type="entry name" value="DUF7722"/>
    <property type="match status" value="1"/>
</dbReference>
<evidence type="ECO:0000259" key="1">
    <source>
        <dbReference type="Pfam" id="PF24847"/>
    </source>
</evidence>
<feature type="domain" description="DUF7722" evidence="1">
    <location>
        <begin position="26"/>
        <end position="72"/>
    </location>
</feature>
<dbReference type="PANTHER" id="PTHR33513">
    <property type="entry name" value="OS06G0523300 PROTEIN"/>
    <property type="match status" value="1"/>
</dbReference>
<sequence>MTNHFSMESKNKQQKTNKIAEMPLHYPRFNKADYEKMPEAQLDCLLNEYGLPVNIGDIIEKRKFAMGAFLWPDQY</sequence>
<evidence type="ECO:0000313" key="3">
    <source>
        <dbReference type="Proteomes" id="UP001630127"/>
    </source>
</evidence>
<dbReference type="Proteomes" id="UP001630127">
    <property type="component" value="Unassembled WGS sequence"/>
</dbReference>
<dbReference type="EMBL" id="JBJUIK010000016">
    <property type="protein sequence ID" value="KAL3499259.1"/>
    <property type="molecule type" value="Genomic_DNA"/>
</dbReference>
<dbReference type="AlphaFoldDB" id="A0ABD2XV12"/>